<dbReference type="AlphaFoldDB" id="A0A516GSP7"/>
<feature type="signal peptide" evidence="1">
    <location>
        <begin position="1"/>
        <end position="18"/>
    </location>
</feature>
<dbReference type="Pfam" id="PF22612">
    <property type="entry name" value="GH113"/>
    <property type="match status" value="1"/>
</dbReference>
<keyword evidence="2" id="KW-0378">Hydrolase</keyword>
<dbReference type="Proteomes" id="UP000319209">
    <property type="component" value="Chromosome"/>
</dbReference>
<dbReference type="OrthoDB" id="9773531at2"/>
<dbReference type="EMBL" id="CP041637">
    <property type="protein sequence ID" value="QDO94539.1"/>
    <property type="molecule type" value="Genomic_DNA"/>
</dbReference>
<dbReference type="InterPro" id="IPR017853">
    <property type="entry name" value="GH"/>
</dbReference>
<keyword evidence="3" id="KW-1185">Reference proteome</keyword>
<feature type="chain" id="PRO_5021870477" evidence="1">
    <location>
        <begin position="19"/>
        <end position="336"/>
    </location>
</feature>
<sequence>MKLINCLFFLFLFSIVSCQNQSQKINGVSFVSSRDTVNENNIKPLVNIHANYAAIMPFGFIQDLNHPHVKYNTERQWFGKTKTGAKHYIETLQKQHMQIMLKPQIWVRHGEFTGHITMNSEAHWKTLETSYSKFILEYAKLAEDSNVDMFCIGTELERFISARPKFWNTLILEIKKVYSGKLTYAANWDEYENTPFWDRLDYIGINAYFPVSPNKTPSFEDAMQGLKPYKTTVSEFSKTHNKSVIFTEFGYRSVDYSGKAPWNSDRAMTQVNLEAQVNCTKALFETFWGEDWFAGGFVWKWFINHDESGGEHDARFTPQNKPVEQLIKSYYKTFSN</sequence>
<dbReference type="KEGG" id="fop:FNB79_11375"/>
<gene>
    <name evidence="2" type="ORF">FNB79_11375</name>
</gene>
<dbReference type="RefSeq" id="WP_143381423.1">
    <property type="nucleotide sequence ID" value="NZ_CP041637.1"/>
</dbReference>
<evidence type="ECO:0000256" key="1">
    <source>
        <dbReference type="SAM" id="SignalP"/>
    </source>
</evidence>
<dbReference type="GO" id="GO:0016787">
    <property type="term" value="F:hydrolase activity"/>
    <property type="evidence" value="ECO:0007669"/>
    <property type="project" value="UniProtKB-KW"/>
</dbReference>
<evidence type="ECO:0000313" key="2">
    <source>
        <dbReference type="EMBL" id="QDO94539.1"/>
    </source>
</evidence>
<dbReference type="SUPFAM" id="SSF51445">
    <property type="entry name" value="(Trans)glycosidases"/>
    <property type="match status" value="1"/>
</dbReference>
<protein>
    <submittedName>
        <fullName evidence="2">Glycoside hydrolase</fullName>
    </submittedName>
</protein>
<keyword evidence="1" id="KW-0732">Signal</keyword>
<evidence type="ECO:0000313" key="3">
    <source>
        <dbReference type="Proteomes" id="UP000319209"/>
    </source>
</evidence>
<dbReference type="Gene3D" id="3.20.20.80">
    <property type="entry name" value="Glycosidases"/>
    <property type="match status" value="1"/>
</dbReference>
<name>A0A516GSP7_9FLAO</name>
<accession>A0A516GSP7</accession>
<dbReference type="PROSITE" id="PS51257">
    <property type="entry name" value="PROKAR_LIPOPROTEIN"/>
    <property type="match status" value="1"/>
</dbReference>
<reference evidence="2 3" key="1">
    <citation type="submission" date="2019-07" db="EMBL/GenBank/DDBJ databases">
        <title>Genome sequencing for Formosa sp. PS13.</title>
        <authorList>
            <person name="Park S.-J."/>
        </authorList>
    </citation>
    <scope>NUCLEOTIDE SEQUENCE [LARGE SCALE GENOMIC DNA]</scope>
    <source>
        <strain evidence="2 3">PS13</strain>
    </source>
</reference>
<proteinExistence type="predicted"/>
<dbReference type="InterPro" id="IPR055151">
    <property type="entry name" value="GH113"/>
</dbReference>
<dbReference type="CDD" id="cd19608">
    <property type="entry name" value="GH113_mannanase-like"/>
    <property type="match status" value="1"/>
</dbReference>
<organism evidence="2 3">
    <name type="scientific">Formosa sediminum</name>
    <dbReference type="NCBI Taxonomy" id="2594004"/>
    <lineage>
        <taxon>Bacteria</taxon>
        <taxon>Pseudomonadati</taxon>
        <taxon>Bacteroidota</taxon>
        <taxon>Flavobacteriia</taxon>
        <taxon>Flavobacteriales</taxon>
        <taxon>Flavobacteriaceae</taxon>
        <taxon>Formosa</taxon>
    </lineage>
</organism>